<dbReference type="PANTHER" id="PTHR37577">
    <property type="entry name" value="INTEGRAL MEMBRANE PROTEIN"/>
    <property type="match status" value="1"/>
</dbReference>
<feature type="transmembrane region" description="Helical" evidence="1">
    <location>
        <begin position="295"/>
        <end position="322"/>
    </location>
</feature>
<reference evidence="2 3" key="1">
    <citation type="submission" date="2023-01" db="EMBL/GenBank/DDBJ databases">
        <title>Analysis of 21 Apiospora genomes using comparative genomics revels a genus with tremendous synthesis potential of carbohydrate active enzymes and secondary metabolites.</title>
        <authorList>
            <person name="Sorensen T."/>
        </authorList>
    </citation>
    <scope>NUCLEOTIDE SEQUENCE [LARGE SCALE GENOMIC DNA]</scope>
    <source>
        <strain evidence="2 3">CBS 117206</strain>
    </source>
</reference>
<sequence length="520" mass="57690">MELADGRDTRYIGEQAGKSWHGTSEPDALLTVAPFVVSEALAPNESALGFESRQGSLHGHVHFGQLGCGSYDINGTGKDCTLLRGDPDIAGKGIIVSFFLPSALVIFFGILFAILFSIQRCFVNRRIRNYYSNHPEAISKLRKECHNWADGLILAITDAQLFLILAFGVAWHAAAKCDISTYHCLIAIRMALTGIATATLAGFITKGYYTHRLTTLARLGILGYCIWSLFFLWMSLINDNIDTTVFGLLPTREKRDSVLVLPAYCHLDNTMQPFQNLTLEQQNTVNIKGGRDSSFPIFVCGLTVLWCILAFPVVWNMIACLLGPICGHWSMLRNPSDITFFKLSAWVFCMAVCIRNLISVLTLRDWIDRSHWLHREAPGQNIENNINTIGQMAPLIALGATVFTLSDKLSRLVRKLVFCYSPKLFPERECCVDCGDCQKCCTDCAACKKCYGGGNGNRIFSANGWANYSQDSEGRLVGQGRFHNQGVGYNTSTPYASYEMISPTHGIIPTYQRQGSMGHH</sequence>
<dbReference type="EMBL" id="JAQQWP010000007">
    <property type="protein sequence ID" value="KAK8109526.1"/>
    <property type="molecule type" value="Genomic_DNA"/>
</dbReference>
<evidence type="ECO:0000313" key="2">
    <source>
        <dbReference type="EMBL" id="KAK8109526.1"/>
    </source>
</evidence>
<feature type="transmembrane region" description="Helical" evidence="1">
    <location>
        <begin position="343"/>
        <end position="366"/>
    </location>
</feature>
<gene>
    <name evidence="2" type="ORF">PG999_007663</name>
</gene>
<proteinExistence type="predicted"/>
<protein>
    <submittedName>
        <fullName evidence="2">Uncharacterized protein</fullName>
    </submittedName>
</protein>
<dbReference type="AlphaFoldDB" id="A0AAW0QU70"/>
<organism evidence="2 3">
    <name type="scientific">Apiospora kogelbergensis</name>
    <dbReference type="NCBI Taxonomy" id="1337665"/>
    <lineage>
        <taxon>Eukaryota</taxon>
        <taxon>Fungi</taxon>
        <taxon>Dikarya</taxon>
        <taxon>Ascomycota</taxon>
        <taxon>Pezizomycotina</taxon>
        <taxon>Sordariomycetes</taxon>
        <taxon>Xylariomycetidae</taxon>
        <taxon>Amphisphaeriales</taxon>
        <taxon>Apiosporaceae</taxon>
        <taxon>Apiospora</taxon>
    </lineage>
</organism>
<keyword evidence="1" id="KW-0812">Transmembrane</keyword>
<comment type="caution">
    <text evidence="2">The sequence shown here is derived from an EMBL/GenBank/DDBJ whole genome shotgun (WGS) entry which is preliminary data.</text>
</comment>
<dbReference type="Proteomes" id="UP001392437">
    <property type="component" value="Unassembled WGS sequence"/>
</dbReference>
<evidence type="ECO:0000256" key="1">
    <source>
        <dbReference type="SAM" id="Phobius"/>
    </source>
</evidence>
<keyword evidence="1" id="KW-0472">Membrane</keyword>
<evidence type="ECO:0000313" key="3">
    <source>
        <dbReference type="Proteomes" id="UP001392437"/>
    </source>
</evidence>
<feature type="transmembrane region" description="Helical" evidence="1">
    <location>
        <begin position="152"/>
        <end position="174"/>
    </location>
</feature>
<dbReference type="InterPro" id="IPR053018">
    <property type="entry name" value="Elsinochrome_Biosynth-Asso"/>
</dbReference>
<name>A0AAW0QU70_9PEZI</name>
<keyword evidence="3" id="KW-1185">Reference proteome</keyword>
<dbReference type="PANTHER" id="PTHR37577:SF1">
    <property type="entry name" value="INTEGRAL MEMBRANE PROTEIN"/>
    <property type="match status" value="1"/>
</dbReference>
<feature type="transmembrane region" description="Helical" evidence="1">
    <location>
        <begin position="216"/>
        <end position="236"/>
    </location>
</feature>
<feature type="transmembrane region" description="Helical" evidence="1">
    <location>
        <begin position="180"/>
        <end position="204"/>
    </location>
</feature>
<keyword evidence="1" id="KW-1133">Transmembrane helix</keyword>
<accession>A0AAW0QU70</accession>
<feature type="transmembrane region" description="Helical" evidence="1">
    <location>
        <begin position="94"/>
        <end position="118"/>
    </location>
</feature>